<evidence type="ECO:0000259" key="7">
    <source>
        <dbReference type="Pfam" id="PF00892"/>
    </source>
</evidence>
<feature type="transmembrane region" description="Helical" evidence="6">
    <location>
        <begin position="128"/>
        <end position="147"/>
    </location>
</feature>
<proteinExistence type="predicted"/>
<keyword evidence="5 6" id="KW-0472">Membrane</keyword>
<dbReference type="InterPro" id="IPR051258">
    <property type="entry name" value="Diverse_Substrate_Transporter"/>
</dbReference>
<accession>A0A1F8DIE3</accession>
<evidence type="ECO:0000313" key="9">
    <source>
        <dbReference type="Proteomes" id="UP000177596"/>
    </source>
</evidence>
<keyword evidence="4 6" id="KW-1133">Transmembrane helix</keyword>
<keyword evidence="3 6" id="KW-0812">Transmembrane</keyword>
<dbReference type="InterPro" id="IPR037185">
    <property type="entry name" value="EmrE-like"/>
</dbReference>
<evidence type="ECO:0000256" key="6">
    <source>
        <dbReference type="SAM" id="Phobius"/>
    </source>
</evidence>
<dbReference type="GO" id="GO:0005886">
    <property type="term" value="C:plasma membrane"/>
    <property type="evidence" value="ECO:0007669"/>
    <property type="project" value="UniProtKB-SubCell"/>
</dbReference>
<gene>
    <name evidence="8" type="ORF">A2573_01910</name>
</gene>
<reference evidence="8 9" key="1">
    <citation type="journal article" date="2016" name="Nat. Commun.">
        <title>Thousands of microbial genomes shed light on interconnected biogeochemical processes in an aquifer system.</title>
        <authorList>
            <person name="Anantharaman K."/>
            <person name="Brown C.T."/>
            <person name="Hug L.A."/>
            <person name="Sharon I."/>
            <person name="Castelle C.J."/>
            <person name="Probst A.J."/>
            <person name="Thomas B.C."/>
            <person name="Singh A."/>
            <person name="Wilkins M.J."/>
            <person name="Karaoz U."/>
            <person name="Brodie E.L."/>
            <person name="Williams K.H."/>
            <person name="Hubbard S.S."/>
            <person name="Banfield J.F."/>
        </authorList>
    </citation>
    <scope>NUCLEOTIDE SEQUENCE [LARGE SCALE GENOMIC DNA]</scope>
</reference>
<dbReference type="Pfam" id="PF00892">
    <property type="entry name" value="EamA"/>
    <property type="match status" value="2"/>
</dbReference>
<feature type="transmembrane region" description="Helical" evidence="6">
    <location>
        <begin position="153"/>
        <end position="173"/>
    </location>
</feature>
<dbReference type="AlphaFoldDB" id="A0A1F8DIE3"/>
<feature type="domain" description="EamA" evidence="7">
    <location>
        <begin position="7"/>
        <end position="139"/>
    </location>
</feature>
<feature type="transmembrane region" description="Helical" evidence="6">
    <location>
        <begin position="36"/>
        <end position="59"/>
    </location>
</feature>
<comment type="caution">
    <text evidence="8">The sequence shown here is derived from an EMBL/GenBank/DDBJ whole genome shotgun (WGS) entry which is preliminary data.</text>
</comment>
<feature type="transmembrane region" description="Helical" evidence="6">
    <location>
        <begin position="95"/>
        <end position="116"/>
    </location>
</feature>
<sequence length="298" mass="32931">MNPHRLKAYFYLIVVTVIWGLAEPVIKYTLGGIPPLLFLVYRFGLSAFLAIIIFAVTGVKFPKDKKVIFELFLYGFIATLSLVLLFFGLEKTTVLDAVLINLINPLIISAAGVYFLRERITKREKFGMTVALLGTVITVAEPLIQNGDGFTRLSGNILIFFYLLATAASAVLAKKLLKAEVNPLFLTNFFFILGFAVLLPFALPKYALSNLSGIPLSYHLGVIFMALVSGSFAYYLSNKAQKTIEISEASVFSYLYPVIAAPIAVIWLKEKITPMLILGAVIITVGVVIAELKKRQYN</sequence>
<evidence type="ECO:0000256" key="4">
    <source>
        <dbReference type="ARBA" id="ARBA00022989"/>
    </source>
</evidence>
<evidence type="ECO:0000256" key="3">
    <source>
        <dbReference type="ARBA" id="ARBA00022692"/>
    </source>
</evidence>
<evidence type="ECO:0000256" key="5">
    <source>
        <dbReference type="ARBA" id="ARBA00023136"/>
    </source>
</evidence>
<feature type="transmembrane region" description="Helical" evidence="6">
    <location>
        <begin position="71"/>
        <end position="89"/>
    </location>
</feature>
<protein>
    <recommendedName>
        <fullName evidence="7">EamA domain-containing protein</fullName>
    </recommendedName>
</protein>
<dbReference type="InterPro" id="IPR000620">
    <property type="entry name" value="EamA_dom"/>
</dbReference>
<dbReference type="EMBL" id="MGIL01000015">
    <property type="protein sequence ID" value="OGM88146.1"/>
    <property type="molecule type" value="Genomic_DNA"/>
</dbReference>
<dbReference type="SUPFAM" id="SSF103481">
    <property type="entry name" value="Multidrug resistance efflux transporter EmrE"/>
    <property type="match status" value="2"/>
</dbReference>
<dbReference type="PANTHER" id="PTHR42920:SF5">
    <property type="entry name" value="EAMA DOMAIN-CONTAINING PROTEIN"/>
    <property type="match status" value="1"/>
</dbReference>
<name>A0A1F8DIE3_9BACT</name>
<feature type="transmembrane region" description="Helical" evidence="6">
    <location>
        <begin position="249"/>
        <end position="268"/>
    </location>
</feature>
<feature type="domain" description="EamA" evidence="7">
    <location>
        <begin position="154"/>
        <end position="289"/>
    </location>
</feature>
<evidence type="ECO:0000256" key="1">
    <source>
        <dbReference type="ARBA" id="ARBA00004651"/>
    </source>
</evidence>
<feature type="transmembrane region" description="Helical" evidence="6">
    <location>
        <begin position="185"/>
        <end position="204"/>
    </location>
</feature>
<comment type="subcellular location">
    <subcellularLocation>
        <location evidence="1">Cell membrane</location>
        <topology evidence="1">Multi-pass membrane protein</topology>
    </subcellularLocation>
</comment>
<feature type="transmembrane region" description="Helical" evidence="6">
    <location>
        <begin position="9"/>
        <end position="30"/>
    </location>
</feature>
<feature type="transmembrane region" description="Helical" evidence="6">
    <location>
        <begin position="216"/>
        <end position="237"/>
    </location>
</feature>
<dbReference type="Proteomes" id="UP000177596">
    <property type="component" value="Unassembled WGS sequence"/>
</dbReference>
<keyword evidence="2" id="KW-1003">Cell membrane</keyword>
<feature type="transmembrane region" description="Helical" evidence="6">
    <location>
        <begin position="274"/>
        <end position="292"/>
    </location>
</feature>
<organism evidence="8 9">
    <name type="scientific">Candidatus Woesebacteria bacterium RIFOXYD1_FULL_43_18</name>
    <dbReference type="NCBI Taxonomy" id="1802551"/>
    <lineage>
        <taxon>Bacteria</taxon>
        <taxon>Candidatus Woeseibacteriota</taxon>
    </lineage>
</organism>
<dbReference type="PANTHER" id="PTHR42920">
    <property type="entry name" value="OS03G0707200 PROTEIN-RELATED"/>
    <property type="match status" value="1"/>
</dbReference>
<evidence type="ECO:0000256" key="2">
    <source>
        <dbReference type="ARBA" id="ARBA00022475"/>
    </source>
</evidence>
<evidence type="ECO:0000313" key="8">
    <source>
        <dbReference type="EMBL" id="OGM88146.1"/>
    </source>
</evidence>